<accession>A0A1M5C3J7</accession>
<organism evidence="7 8">
    <name type="scientific">Chryseobacterium arachidis</name>
    <dbReference type="NCBI Taxonomy" id="1416778"/>
    <lineage>
        <taxon>Bacteria</taxon>
        <taxon>Pseudomonadati</taxon>
        <taxon>Bacteroidota</taxon>
        <taxon>Flavobacteriia</taxon>
        <taxon>Flavobacteriales</taxon>
        <taxon>Weeksellaceae</taxon>
        <taxon>Chryseobacterium group</taxon>
        <taxon>Chryseobacterium</taxon>
    </lineage>
</organism>
<name>A0A1M5C3J7_9FLAO</name>
<feature type="transmembrane region" description="Helical" evidence="5">
    <location>
        <begin position="137"/>
        <end position="156"/>
    </location>
</feature>
<keyword evidence="3 5" id="KW-1133">Transmembrane helix</keyword>
<comment type="subcellular location">
    <subcellularLocation>
        <location evidence="1">Membrane</location>
        <topology evidence="1">Multi-pass membrane protein</topology>
    </subcellularLocation>
</comment>
<dbReference type="Proteomes" id="UP000184518">
    <property type="component" value="Unassembled WGS sequence"/>
</dbReference>
<keyword evidence="2 5" id="KW-0812">Transmembrane</keyword>
<evidence type="ECO:0000256" key="1">
    <source>
        <dbReference type="ARBA" id="ARBA00004141"/>
    </source>
</evidence>
<protein>
    <recommendedName>
        <fullName evidence="6">Methylamine utilisation protein MauE domain-containing protein</fullName>
    </recommendedName>
</protein>
<evidence type="ECO:0000256" key="2">
    <source>
        <dbReference type="ARBA" id="ARBA00022692"/>
    </source>
</evidence>
<dbReference type="Pfam" id="PF07291">
    <property type="entry name" value="MauE"/>
    <property type="match status" value="1"/>
</dbReference>
<dbReference type="GO" id="GO:0016020">
    <property type="term" value="C:membrane"/>
    <property type="evidence" value="ECO:0007669"/>
    <property type="project" value="UniProtKB-SubCell"/>
</dbReference>
<gene>
    <name evidence="7" type="ORF">SAMN05443633_104391</name>
</gene>
<dbReference type="InterPro" id="IPR009908">
    <property type="entry name" value="Methylamine_util_MauE"/>
</dbReference>
<reference evidence="8" key="1">
    <citation type="submission" date="2016-11" db="EMBL/GenBank/DDBJ databases">
        <authorList>
            <person name="Varghese N."/>
            <person name="Submissions S."/>
        </authorList>
    </citation>
    <scope>NUCLEOTIDE SEQUENCE [LARGE SCALE GENOMIC DNA]</scope>
    <source>
        <strain evidence="8">DSM 27619</strain>
    </source>
</reference>
<evidence type="ECO:0000259" key="6">
    <source>
        <dbReference type="Pfam" id="PF07291"/>
    </source>
</evidence>
<feature type="transmembrane region" description="Helical" evidence="5">
    <location>
        <begin position="163"/>
        <end position="184"/>
    </location>
</feature>
<dbReference type="RefSeq" id="WP_228420552.1">
    <property type="nucleotide sequence ID" value="NZ_FQUT01000004.1"/>
</dbReference>
<dbReference type="GO" id="GO:0030416">
    <property type="term" value="P:methylamine metabolic process"/>
    <property type="evidence" value="ECO:0007669"/>
    <property type="project" value="InterPro"/>
</dbReference>
<keyword evidence="4 5" id="KW-0472">Membrane</keyword>
<feature type="transmembrane region" description="Helical" evidence="5">
    <location>
        <begin position="95"/>
        <end position="117"/>
    </location>
</feature>
<dbReference type="AlphaFoldDB" id="A0A1M5C3J7"/>
<evidence type="ECO:0000256" key="5">
    <source>
        <dbReference type="SAM" id="Phobius"/>
    </source>
</evidence>
<evidence type="ECO:0000313" key="7">
    <source>
        <dbReference type="EMBL" id="SHF49353.1"/>
    </source>
</evidence>
<feature type="domain" description="Methylamine utilisation protein MauE" evidence="6">
    <location>
        <begin position="27"/>
        <end position="152"/>
    </location>
</feature>
<evidence type="ECO:0000256" key="3">
    <source>
        <dbReference type="ARBA" id="ARBA00022989"/>
    </source>
</evidence>
<feature type="transmembrane region" description="Helical" evidence="5">
    <location>
        <begin position="24"/>
        <end position="45"/>
    </location>
</feature>
<dbReference type="EMBL" id="FQUT01000004">
    <property type="protein sequence ID" value="SHF49353.1"/>
    <property type="molecule type" value="Genomic_DNA"/>
</dbReference>
<feature type="transmembrane region" description="Helical" evidence="5">
    <location>
        <begin position="65"/>
        <end position="88"/>
    </location>
</feature>
<keyword evidence="8" id="KW-1185">Reference proteome</keyword>
<evidence type="ECO:0000313" key="8">
    <source>
        <dbReference type="Proteomes" id="UP000184518"/>
    </source>
</evidence>
<dbReference type="STRING" id="1416778.SAMN05443633_104391"/>
<evidence type="ECO:0000256" key="4">
    <source>
        <dbReference type="ARBA" id="ARBA00023136"/>
    </source>
</evidence>
<sequence>MGSHPGMLKNSSSKNPKHKAMKKLILYIPKVVSYFFILLFCYAAISKAIDFENFQVQIGQSPLLSAYAGFLSYAVIILELFIVLLLIFPKTNLPGLYASTSLMSAFTIYIFLILNYSDFVPCSCGGILEKMGWAEHLIFNLSCVIIGIVSVFFTDINAGRSKFSITALLFLSNFLCCFIVYILYVRSEGIIKEDNNFTRRYLMHPIIEKKISNLDNSYYYISGSDDKHIYLGNIKLPQQILVIDSTLVIKEIITIELDIKEFPYRKIETKVVGKYYYVYDGTVPVVKRGLLSSSKPQTISQDDAYFSQLDIINNYNSYVLRTQSSKSKNLLIASLHTGSQNKVELWPDFLRKQTDGVFDSDGVLNVDRKNGDIIYTYRYRNEFIVADSTFKIKRRLTTIDTVSIAQIKLVELNGGKFKMKTPPLNVNGFSTVHRGLLFNQSYLKGKYESSKRWKNSKVVDVYKTDSKLYIGSLYLENRGDTAVSDIIVTDQFLYAIAGKKLIQYQLTEPLLKHLK</sequence>
<proteinExistence type="predicted"/>